<organism evidence="11 12">
    <name type="scientific">Blautia pseudococcoides</name>
    <dbReference type="NCBI Taxonomy" id="1796616"/>
    <lineage>
        <taxon>Bacteria</taxon>
        <taxon>Bacillati</taxon>
        <taxon>Bacillota</taxon>
        <taxon>Clostridia</taxon>
        <taxon>Lachnospirales</taxon>
        <taxon>Lachnospiraceae</taxon>
        <taxon>Blautia</taxon>
    </lineage>
</organism>
<evidence type="ECO:0000256" key="3">
    <source>
        <dbReference type="ARBA" id="ARBA00022763"/>
    </source>
</evidence>
<dbReference type="Proteomes" id="UP000092574">
    <property type="component" value="Chromosome"/>
</dbReference>
<feature type="domain" description="HhH-GPD" evidence="10">
    <location>
        <begin position="112"/>
        <end position="266"/>
    </location>
</feature>
<dbReference type="Gene3D" id="1.10.1670.10">
    <property type="entry name" value="Helix-hairpin-Helix base-excision DNA repair enzymes (C-terminal)"/>
    <property type="match status" value="1"/>
</dbReference>
<dbReference type="GO" id="GO:0008534">
    <property type="term" value="F:oxidized purine nucleobase lesion DNA N-glycosylase activity"/>
    <property type="evidence" value="ECO:0007669"/>
    <property type="project" value="InterPro"/>
</dbReference>
<comment type="catalytic activity">
    <reaction evidence="9">
        <text>2'-deoxyribonucleotide-(2'-deoxyribose 5'-phosphate)-2'-deoxyribonucleotide-DNA = a 3'-end 2'-deoxyribonucleotide-(2,3-dehydro-2,3-deoxyribose 5'-phosphate)-DNA + a 5'-end 5'-phospho-2'-deoxyribonucleoside-DNA + H(+)</text>
        <dbReference type="Rhea" id="RHEA:66592"/>
        <dbReference type="Rhea" id="RHEA-COMP:13180"/>
        <dbReference type="Rhea" id="RHEA-COMP:16897"/>
        <dbReference type="Rhea" id="RHEA-COMP:17067"/>
        <dbReference type="ChEBI" id="CHEBI:15378"/>
        <dbReference type="ChEBI" id="CHEBI:136412"/>
        <dbReference type="ChEBI" id="CHEBI:157695"/>
        <dbReference type="ChEBI" id="CHEBI:167181"/>
        <dbReference type="EC" id="4.2.99.18"/>
    </reaction>
</comment>
<dbReference type="CDD" id="cd00056">
    <property type="entry name" value="ENDO3c"/>
    <property type="match status" value="1"/>
</dbReference>
<dbReference type="Gene3D" id="3.30.310.260">
    <property type="match status" value="1"/>
</dbReference>
<name>A0A1C7I7H3_9FIRM</name>
<dbReference type="STRING" id="1796616.A4V09_03305"/>
<dbReference type="PANTHER" id="PTHR10242:SF2">
    <property type="entry name" value="N-GLYCOSYLASE_DNA LYASE"/>
    <property type="match status" value="1"/>
</dbReference>
<reference evidence="11" key="1">
    <citation type="submission" date="2017-04" db="EMBL/GenBank/DDBJ databases">
        <title>Complete Genome Sequences of Twelve Strains of a Stable Defined Moderately Diverse Mouse Microbiota 2 (sDMDMm2).</title>
        <authorList>
            <person name="Uchimura Y."/>
            <person name="Wyss M."/>
            <person name="Brugiroux S."/>
            <person name="Limenitakis J.P."/>
            <person name="Stecher B."/>
            <person name="McCoy K.D."/>
            <person name="Macpherson A.J."/>
        </authorList>
    </citation>
    <scope>NUCLEOTIDE SEQUENCE</scope>
    <source>
        <strain evidence="11">YL58</strain>
    </source>
</reference>
<dbReference type="InterPro" id="IPR012904">
    <property type="entry name" value="OGG_N"/>
</dbReference>
<evidence type="ECO:0000256" key="8">
    <source>
        <dbReference type="ARBA" id="ARBA00023295"/>
    </source>
</evidence>
<evidence type="ECO:0000256" key="9">
    <source>
        <dbReference type="ARBA" id="ARBA00044632"/>
    </source>
</evidence>
<dbReference type="GO" id="GO:0140078">
    <property type="term" value="F:class I DNA-(apurinic or apyrimidinic site) endonuclease activity"/>
    <property type="evidence" value="ECO:0007669"/>
    <property type="project" value="UniProtKB-EC"/>
</dbReference>
<dbReference type="SUPFAM" id="SSF55945">
    <property type="entry name" value="TATA-box binding protein-like"/>
    <property type="match status" value="1"/>
</dbReference>
<evidence type="ECO:0000256" key="1">
    <source>
        <dbReference type="ARBA" id="ARBA00010679"/>
    </source>
</evidence>
<dbReference type="InterPro" id="IPR011257">
    <property type="entry name" value="DNA_glycosylase"/>
</dbReference>
<accession>A0A1C7I7H3</accession>
<dbReference type="GO" id="GO:0006289">
    <property type="term" value="P:nucleotide-excision repair"/>
    <property type="evidence" value="ECO:0007669"/>
    <property type="project" value="InterPro"/>
</dbReference>
<proteinExistence type="inferred from homology"/>
<keyword evidence="5" id="KW-0234">DNA repair</keyword>
<dbReference type="InterPro" id="IPR023170">
    <property type="entry name" value="HhH_base_excis_C"/>
</dbReference>
<dbReference type="InterPro" id="IPR052054">
    <property type="entry name" value="Oxidative_DNA_repair_enzyme"/>
</dbReference>
<dbReference type="EC" id="4.2.99.18" evidence="2"/>
<dbReference type="RefSeq" id="WP_065541098.1">
    <property type="nucleotide sequence ID" value="NZ_CP015405.2"/>
</dbReference>
<keyword evidence="12" id="KW-1185">Reference proteome</keyword>
<evidence type="ECO:0000256" key="2">
    <source>
        <dbReference type="ARBA" id="ARBA00012720"/>
    </source>
</evidence>
<dbReference type="GO" id="GO:0006284">
    <property type="term" value="P:base-excision repair"/>
    <property type="evidence" value="ECO:0007669"/>
    <property type="project" value="InterPro"/>
</dbReference>
<dbReference type="GO" id="GO:0003684">
    <property type="term" value="F:damaged DNA binding"/>
    <property type="evidence" value="ECO:0007669"/>
    <property type="project" value="InterPro"/>
</dbReference>
<keyword evidence="6" id="KW-0456">Lyase</keyword>
<comment type="similarity">
    <text evidence="1">Belongs to the type-1 OGG1 family.</text>
</comment>
<dbReference type="SUPFAM" id="SSF48150">
    <property type="entry name" value="DNA-glycosylase"/>
    <property type="match status" value="1"/>
</dbReference>
<keyword evidence="4" id="KW-0378">Hydrolase</keyword>
<evidence type="ECO:0000256" key="7">
    <source>
        <dbReference type="ARBA" id="ARBA00023268"/>
    </source>
</evidence>
<dbReference type="OrthoDB" id="9798522at2"/>
<evidence type="ECO:0000256" key="4">
    <source>
        <dbReference type="ARBA" id="ARBA00022801"/>
    </source>
</evidence>
<protein>
    <recommendedName>
        <fullName evidence="2">DNA-(apurinic or apyrimidinic site) lyase</fullName>
        <ecNumber evidence="2">4.2.99.18</ecNumber>
    </recommendedName>
</protein>
<evidence type="ECO:0000313" key="11">
    <source>
        <dbReference type="EMBL" id="ANU74874.1"/>
    </source>
</evidence>
<evidence type="ECO:0000259" key="10">
    <source>
        <dbReference type="SMART" id="SM00478"/>
    </source>
</evidence>
<dbReference type="KEGG" id="byl:A4V09_03305"/>
<dbReference type="Pfam" id="PF07934">
    <property type="entry name" value="OGG_N"/>
    <property type="match status" value="1"/>
</dbReference>
<dbReference type="AlphaFoldDB" id="A0A1C7I7H3"/>
<dbReference type="Pfam" id="PF00730">
    <property type="entry name" value="HhH-GPD"/>
    <property type="match status" value="1"/>
</dbReference>
<dbReference type="InterPro" id="IPR003265">
    <property type="entry name" value="HhH-GPD_domain"/>
</dbReference>
<keyword evidence="7" id="KW-0511">Multifunctional enzyme</keyword>
<dbReference type="SMART" id="SM00478">
    <property type="entry name" value="ENDO3c"/>
    <property type="match status" value="1"/>
</dbReference>
<keyword evidence="8" id="KW-0326">Glycosidase</keyword>
<keyword evidence="3" id="KW-0227">DNA damage</keyword>
<evidence type="ECO:0000256" key="6">
    <source>
        <dbReference type="ARBA" id="ARBA00023239"/>
    </source>
</evidence>
<sequence length="270" mass="31269">MIKRKIADLDLRQIAESGQCFRMTQKSEGVYTVSAFEKYLEIEQKGDLFFFSCAEKEFEEIWEDYLDLHTDYGAIKKSVDEEDAYLQEAVREGWGIRILRQDLWEMIVTFLVSQNNNISRIRKSIELLCHTMGEELYTGEGVKYYAFPKPEAVVRAGMEALSTLGLGYRDKYIFRTAQAVLDGSLDLEMLRAADYETAHRELVKQYGIGRKVADCICLFGLYHIEAFPVDTHMKKILETHYPKGFPHDRYKGCGGILQQYMFYYDLKAAA</sequence>
<evidence type="ECO:0000313" key="12">
    <source>
        <dbReference type="Proteomes" id="UP000092574"/>
    </source>
</evidence>
<evidence type="ECO:0000256" key="5">
    <source>
        <dbReference type="ARBA" id="ARBA00023204"/>
    </source>
</evidence>
<dbReference type="EMBL" id="CP015405">
    <property type="protein sequence ID" value="ANU74874.1"/>
    <property type="molecule type" value="Genomic_DNA"/>
</dbReference>
<dbReference type="PANTHER" id="PTHR10242">
    <property type="entry name" value="8-OXOGUANINE DNA GLYCOSYLASE"/>
    <property type="match status" value="1"/>
</dbReference>
<dbReference type="Gene3D" id="1.10.340.30">
    <property type="entry name" value="Hypothetical protein, domain 2"/>
    <property type="match status" value="1"/>
</dbReference>
<gene>
    <name evidence="11" type="ORF">A4V09_03305</name>
</gene>